<proteinExistence type="predicted"/>
<name>A0A7S0AN71_9DINO</name>
<keyword evidence="2" id="KW-0812">Transmembrane</keyword>
<feature type="transmembrane region" description="Helical" evidence="2">
    <location>
        <begin position="6"/>
        <end position="27"/>
    </location>
</feature>
<dbReference type="AlphaFoldDB" id="A0A7S0AN71"/>
<evidence type="ECO:0000256" key="1">
    <source>
        <dbReference type="SAM" id="MobiDB-lite"/>
    </source>
</evidence>
<evidence type="ECO:0000313" key="3">
    <source>
        <dbReference type="EMBL" id="CAD8368879.1"/>
    </source>
</evidence>
<feature type="region of interest" description="Disordered" evidence="1">
    <location>
        <begin position="84"/>
        <end position="103"/>
    </location>
</feature>
<feature type="compositionally biased region" description="Low complexity" evidence="1">
    <location>
        <begin position="142"/>
        <end position="151"/>
    </location>
</feature>
<sequence>MDAWEPWHQMLFIAVAAVHCWGMLSLGCRASEGRGRKEAADKDAVAAATVSGRRAAELGKGLQMAEVSGRGALAAAGSGAKSAVTARDAKDKPPSPLLSFSEPAATHTVDDDAQMEEKLFAHALAPLTLGSPMGGLPGPEGSAGAAWTAGWPGAGSAGETAPAATPGAAQAGLAPQFDADFEELMRRFGESEQGGQRITDLPPESKPKAAPLQDSSPPSVLQYDAQTLFDDACGAQDDEDELLREIEDIPGP</sequence>
<reference evidence="3" key="1">
    <citation type="submission" date="2021-01" db="EMBL/GenBank/DDBJ databases">
        <authorList>
            <person name="Corre E."/>
            <person name="Pelletier E."/>
            <person name="Niang G."/>
            <person name="Scheremetjew M."/>
            <person name="Finn R."/>
            <person name="Kale V."/>
            <person name="Holt S."/>
            <person name="Cochrane G."/>
            <person name="Meng A."/>
            <person name="Brown T."/>
            <person name="Cohen L."/>
        </authorList>
    </citation>
    <scope>NUCLEOTIDE SEQUENCE</scope>
    <source>
        <strain evidence="3">Pbaha01</strain>
    </source>
</reference>
<dbReference type="EMBL" id="HBEG01031232">
    <property type="protein sequence ID" value="CAD8368879.1"/>
    <property type="molecule type" value="Transcribed_RNA"/>
</dbReference>
<feature type="region of interest" description="Disordered" evidence="1">
    <location>
        <begin position="187"/>
        <end position="220"/>
    </location>
</feature>
<gene>
    <name evidence="3" type="ORF">PBAH0796_LOCUS19103</name>
</gene>
<keyword evidence="2" id="KW-1133">Transmembrane helix</keyword>
<feature type="region of interest" description="Disordered" evidence="1">
    <location>
        <begin position="132"/>
        <end position="169"/>
    </location>
</feature>
<accession>A0A7S0AN71</accession>
<protein>
    <submittedName>
        <fullName evidence="3">Uncharacterized protein</fullName>
    </submittedName>
</protein>
<feature type="compositionally biased region" description="Low complexity" evidence="1">
    <location>
        <begin position="157"/>
        <end position="169"/>
    </location>
</feature>
<organism evidence="3">
    <name type="scientific">Pyrodinium bahamense</name>
    <dbReference type="NCBI Taxonomy" id="73915"/>
    <lineage>
        <taxon>Eukaryota</taxon>
        <taxon>Sar</taxon>
        <taxon>Alveolata</taxon>
        <taxon>Dinophyceae</taxon>
        <taxon>Gonyaulacales</taxon>
        <taxon>Pyrocystaceae</taxon>
        <taxon>Pyrodinium</taxon>
    </lineage>
</organism>
<keyword evidence="2" id="KW-0472">Membrane</keyword>
<evidence type="ECO:0000256" key="2">
    <source>
        <dbReference type="SAM" id="Phobius"/>
    </source>
</evidence>